<feature type="domain" description="FecR protein" evidence="2">
    <location>
        <begin position="100"/>
        <end position="191"/>
    </location>
</feature>
<evidence type="ECO:0000256" key="1">
    <source>
        <dbReference type="SAM" id="Phobius"/>
    </source>
</evidence>
<dbReference type="Gene3D" id="3.55.50.30">
    <property type="match status" value="1"/>
</dbReference>
<dbReference type="PANTHER" id="PTHR30273">
    <property type="entry name" value="PERIPLASMIC SIGNAL SENSOR AND SIGMA FACTOR ACTIVATOR FECR-RELATED"/>
    <property type="match status" value="1"/>
</dbReference>
<evidence type="ECO:0000313" key="5">
    <source>
        <dbReference type="Proteomes" id="UP001250656"/>
    </source>
</evidence>
<dbReference type="InterPro" id="IPR006860">
    <property type="entry name" value="FecR"/>
</dbReference>
<keyword evidence="1" id="KW-0472">Membrane</keyword>
<sequence>MQENYLAKWLDGDLTDAELAEFKNSEEYASYQRIADATATMTAPDFDADAAYAVFKNRQKLENPRVLSLRPFKKFLRVAAAAAVLMIGAYFYLNSTSNETISTSYAESKEISLPDRSQVILNADTKISYKKNNWEENRNVDLKGEAFFKVAKGKRFTVDTHSGKVAVLGTQFNVENRDGYFEVSCFEGLVKVTFEKRETELSAGSSFVAIDGSIVETVGSDESRPSWMNDESSFKSVPLKYVLAEFERQHDIAVETQNIDLEQLFTGTFSNSDSDLALRSISAPSQIKFKFEGDKVLFYGENTP</sequence>
<dbReference type="InterPro" id="IPR032508">
    <property type="entry name" value="FecR_C"/>
</dbReference>
<dbReference type="Pfam" id="PF16344">
    <property type="entry name" value="FecR_C"/>
    <property type="match status" value="1"/>
</dbReference>
<keyword evidence="5" id="KW-1185">Reference proteome</keyword>
<accession>A0ABU3L2D9</accession>
<protein>
    <submittedName>
        <fullName evidence="4">FecR family protein</fullName>
    </submittedName>
</protein>
<dbReference type="PIRSF" id="PIRSF018266">
    <property type="entry name" value="FecR"/>
    <property type="match status" value="1"/>
</dbReference>
<comment type="caution">
    <text evidence="4">The sequence shown here is derived from an EMBL/GenBank/DDBJ whole genome shotgun (WGS) entry which is preliminary data.</text>
</comment>
<feature type="transmembrane region" description="Helical" evidence="1">
    <location>
        <begin position="75"/>
        <end position="93"/>
    </location>
</feature>
<reference evidence="4 5" key="1">
    <citation type="submission" date="2023-09" db="EMBL/GenBank/DDBJ databases">
        <title>Novel taxa isolated from Blanes Bay.</title>
        <authorList>
            <person name="Rey-Velasco X."/>
            <person name="Lucena T."/>
        </authorList>
    </citation>
    <scope>NUCLEOTIDE SEQUENCE [LARGE SCALE GENOMIC DNA]</scope>
    <source>
        <strain evidence="4 5">S334</strain>
    </source>
</reference>
<dbReference type="RefSeq" id="WP_314013028.1">
    <property type="nucleotide sequence ID" value="NZ_JAVTTP010000001.1"/>
</dbReference>
<keyword evidence="1" id="KW-1133">Transmembrane helix</keyword>
<dbReference type="Gene3D" id="2.60.120.1440">
    <property type="match status" value="1"/>
</dbReference>
<feature type="domain" description="Protein FecR C-terminal" evidence="3">
    <location>
        <begin position="233"/>
        <end position="297"/>
    </location>
</feature>
<dbReference type="Proteomes" id="UP001250656">
    <property type="component" value="Unassembled WGS sequence"/>
</dbReference>
<proteinExistence type="predicted"/>
<dbReference type="Pfam" id="PF04773">
    <property type="entry name" value="FecR"/>
    <property type="match status" value="1"/>
</dbReference>
<name>A0ABU3L2D9_9FLAO</name>
<keyword evidence="1" id="KW-0812">Transmembrane</keyword>
<gene>
    <name evidence="4" type="ORF">RQM65_04385</name>
</gene>
<organism evidence="4 5">
    <name type="scientific">Pricia mediterranea</name>
    <dbReference type="NCBI Taxonomy" id="3076079"/>
    <lineage>
        <taxon>Bacteria</taxon>
        <taxon>Pseudomonadati</taxon>
        <taxon>Bacteroidota</taxon>
        <taxon>Flavobacteriia</taxon>
        <taxon>Flavobacteriales</taxon>
        <taxon>Flavobacteriaceae</taxon>
        <taxon>Pricia</taxon>
    </lineage>
</organism>
<dbReference type="EMBL" id="JAVTTP010000001">
    <property type="protein sequence ID" value="MDT7827900.1"/>
    <property type="molecule type" value="Genomic_DNA"/>
</dbReference>
<evidence type="ECO:0000259" key="2">
    <source>
        <dbReference type="Pfam" id="PF04773"/>
    </source>
</evidence>
<evidence type="ECO:0000259" key="3">
    <source>
        <dbReference type="Pfam" id="PF16344"/>
    </source>
</evidence>
<dbReference type="PANTHER" id="PTHR30273:SF2">
    <property type="entry name" value="PROTEIN FECR"/>
    <property type="match status" value="1"/>
</dbReference>
<evidence type="ECO:0000313" key="4">
    <source>
        <dbReference type="EMBL" id="MDT7827900.1"/>
    </source>
</evidence>
<dbReference type="InterPro" id="IPR012373">
    <property type="entry name" value="Ferrdict_sens_TM"/>
</dbReference>